<keyword evidence="2" id="KW-1133">Transmembrane helix</keyword>
<dbReference type="AlphaFoldDB" id="D6TQT3"/>
<dbReference type="RefSeq" id="WP_007909557.1">
    <property type="nucleotide sequence ID" value="NZ_ADVG01000002.1"/>
</dbReference>
<reference evidence="3 4" key="1">
    <citation type="journal article" date="2011" name="Stand. Genomic Sci.">
        <title>Non-contiguous finished genome sequence and contextual data of the filamentous soil bacterium Ktedonobacter racemifer type strain (SOSP1-21).</title>
        <authorList>
            <person name="Chang Y.J."/>
            <person name="Land M."/>
            <person name="Hauser L."/>
            <person name="Chertkov O."/>
            <person name="Del Rio T.G."/>
            <person name="Nolan M."/>
            <person name="Copeland A."/>
            <person name="Tice H."/>
            <person name="Cheng J.F."/>
            <person name="Lucas S."/>
            <person name="Han C."/>
            <person name="Goodwin L."/>
            <person name="Pitluck S."/>
            <person name="Ivanova N."/>
            <person name="Ovchinikova G."/>
            <person name="Pati A."/>
            <person name="Chen A."/>
            <person name="Palaniappan K."/>
            <person name="Mavromatis K."/>
            <person name="Liolios K."/>
            <person name="Brettin T."/>
            <person name="Fiebig A."/>
            <person name="Rohde M."/>
            <person name="Abt B."/>
            <person name="Goker M."/>
            <person name="Detter J.C."/>
            <person name="Woyke T."/>
            <person name="Bristow J."/>
            <person name="Eisen J.A."/>
            <person name="Markowitz V."/>
            <person name="Hugenholtz P."/>
            <person name="Kyrpides N.C."/>
            <person name="Klenk H.P."/>
            <person name="Lapidus A."/>
        </authorList>
    </citation>
    <scope>NUCLEOTIDE SEQUENCE [LARGE SCALE GENOMIC DNA]</scope>
    <source>
        <strain evidence="4">DSM 44963</strain>
    </source>
</reference>
<feature type="transmembrane region" description="Helical" evidence="2">
    <location>
        <begin position="148"/>
        <end position="179"/>
    </location>
</feature>
<name>D6TQT3_KTERA</name>
<comment type="caution">
    <text evidence="3">The sequence shown here is derived from an EMBL/GenBank/DDBJ whole genome shotgun (WGS) entry which is preliminary data.</text>
</comment>
<dbReference type="InParanoid" id="D6TQT3"/>
<feature type="transmembrane region" description="Helical" evidence="2">
    <location>
        <begin position="115"/>
        <end position="136"/>
    </location>
</feature>
<gene>
    <name evidence="3" type="ORF">Krac_7048</name>
</gene>
<evidence type="ECO:0000256" key="2">
    <source>
        <dbReference type="SAM" id="Phobius"/>
    </source>
</evidence>
<keyword evidence="4" id="KW-1185">Reference proteome</keyword>
<dbReference type="OrthoDB" id="165126at2"/>
<dbReference type="STRING" id="485913.Krac_7048"/>
<evidence type="ECO:0000313" key="4">
    <source>
        <dbReference type="Proteomes" id="UP000004508"/>
    </source>
</evidence>
<organism evidence="3 4">
    <name type="scientific">Ktedonobacter racemifer DSM 44963</name>
    <dbReference type="NCBI Taxonomy" id="485913"/>
    <lineage>
        <taxon>Bacteria</taxon>
        <taxon>Bacillati</taxon>
        <taxon>Chloroflexota</taxon>
        <taxon>Ktedonobacteria</taxon>
        <taxon>Ktedonobacterales</taxon>
        <taxon>Ktedonobacteraceae</taxon>
        <taxon>Ktedonobacter</taxon>
    </lineage>
</organism>
<proteinExistence type="predicted"/>
<dbReference type="Proteomes" id="UP000004508">
    <property type="component" value="Unassembled WGS sequence"/>
</dbReference>
<protein>
    <submittedName>
        <fullName evidence="3">Uncharacterized protein</fullName>
    </submittedName>
</protein>
<accession>D6TQT3</accession>
<dbReference type="Pfam" id="PF19609">
    <property type="entry name" value="DUF6114"/>
    <property type="match status" value="1"/>
</dbReference>
<keyword evidence="2" id="KW-0812">Transmembrane</keyword>
<dbReference type="EMBL" id="ADVG01000002">
    <property type="protein sequence ID" value="EFH85804.1"/>
    <property type="molecule type" value="Genomic_DNA"/>
</dbReference>
<dbReference type="InterPro" id="IPR046096">
    <property type="entry name" value="DUF6114"/>
</dbReference>
<feature type="region of interest" description="Disordered" evidence="1">
    <location>
        <begin position="1"/>
        <end position="33"/>
    </location>
</feature>
<feature type="transmembrane region" description="Helical" evidence="2">
    <location>
        <begin position="85"/>
        <end position="103"/>
    </location>
</feature>
<evidence type="ECO:0000256" key="1">
    <source>
        <dbReference type="SAM" id="MobiDB-lite"/>
    </source>
</evidence>
<sequence length="214" mass="23169">MANQDDPTIAVVQAKDTNAGGETSGTKLATEPKHWSWKRPSAAQLRSAFPLRLPSLSRPGKKKTKQKDNWREWSRFKLWRRTRPFSGSILIILAGLLVLWGPIELLPFALLPGSNIWAGLLVGGLLLVMGFIQLLVPSNALVTGASAVVLSLVSLPVAAGGLGLGMLLGIIGGAMGVAWQPVSRSRNRSSQSVTNYKLPRKLPGWMKKPFPHSH</sequence>
<evidence type="ECO:0000313" key="3">
    <source>
        <dbReference type="EMBL" id="EFH85804.1"/>
    </source>
</evidence>
<dbReference type="eggNOG" id="COG3247">
    <property type="taxonomic scope" value="Bacteria"/>
</dbReference>
<keyword evidence="2" id="KW-0472">Membrane</keyword>